<evidence type="ECO:0000259" key="2">
    <source>
        <dbReference type="Pfam" id="PF21447"/>
    </source>
</evidence>
<protein>
    <submittedName>
        <fullName evidence="3">Exopolyphosphatase</fullName>
    </submittedName>
</protein>
<accession>A0A0R1P7E1</accession>
<evidence type="ECO:0000313" key="3">
    <source>
        <dbReference type="EMBL" id="KRL28381.1"/>
    </source>
</evidence>
<keyword evidence="4" id="KW-1185">Reference proteome</keyword>
<dbReference type="PANTHER" id="PTHR30005">
    <property type="entry name" value="EXOPOLYPHOSPHATASE"/>
    <property type="match status" value="1"/>
</dbReference>
<dbReference type="SUPFAM" id="SSF109604">
    <property type="entry name" value="HD-domain/PDEase-like"/>
    <property type="match status" value="1"/>
</dbReference>
<dbReference type="GO" id="GO:0016462">
    <property type="term" value="F:pyrophosphatase activity"/>
    <property type="evidence" value="ECO:0007669"/>
    <property type="project" value="TreeGrafter"/>
</dbReference>
<dbReference type="AlphaFoldDB" id="A0A0R1P7E1"/>
<name>A0A0R1P7E1_9LACO</name>
<comment type="caution">
    <text evidence="3">The sequence shown here is derived from an EMBL/GenBank/DDBJ whole genome shotgun (WGS) entry which is preliminary data.</text>
</comment>
<evidence type="ECO:0000256" key="1">
    <source>
        <dbReference type="ARBA" id="ARBA00007125"/>
    </source>
</evidence>
<dbReference type="STRING" id="1423746.FD27_GL000082"/>
<dbReference type="InterPro" id="IPR048950">
    <property type="entry name" value="Ppx_GppA_C"/>
</dbReference>
<feature type="domain" description="Ppx/GppA phosphatase C-terminal" evidence="2">
    <location>
        <begin position="317"/>
        <end position="465"/>
    </location>
</feature>
<comment type="similarity">
    <text evidence="1">Belongs to the GppA/Ppx family.</text>
</comment>
<dbReference type="PANTHER" id="PTHR30005:SF0">
    <property type="entry name" value="RETROGRADE REGULATION PROTEIN 2"/>
    <property type="match status" value="1"/>
</dbReference>
<proteinExistence type="inferred from homology"/>
<reference evidence="3 4" key="1">
    <citation type="journal article" date="2015" name="Genome Announc.">
        <title>Expanding the biotechnology potential of lactobacilli through comparative genomics of 213 strains and associated genera.</title>
        <authorList>
            <person name="Sun Z."/>
            <person name="Harris H.M."/>
            <person name="McCann A."/>
            <person name="Guo C."/>
            <person name="Argimon S."/>
            <person name="Zhang W."/>
            <person name="Yang X."/>
            <person name="Jeffery I.B."/>
            <person name="Cooney J.C."/>
            <person name="Kagawa T.F."/>
            <person name="Liu W."/>
            <person name="Song Y."/>
            <person name="Salvetti E."/>
            <person name="Wrobel A."/>
            <person name="Rasinkangas P."/>
            <person name="Parkhill J."/>
            <person name="Rea M.C."/>
            <person name="O'Sullivan O."/>
            <person name="Ritari J."/>
            <person name="Douillard F.P."/>
            <person name="Paul Ross R."/>
            <person name="Yang R."/>
            <person name="Briner A.E."/>
            <person name="Felis G.E."/>
            <person name="de Vos W.M."/>
            <person name="Barrangou R."/>
            <person name="Klaenhammer T.R."/>
            <person name="Caufield P.W."/>
            <person name="Cui Y."/>
            <person name="Zhang H."/>
            <person name="O'Toole P.W."/>
        </authorList>
    </citation>
    <scope>NUCLEOTIDE SEQUENCE [LARGE SCALE GENOMIC DNA]</scope>
    <source>
        <strain evidence="3 4">DSM 13145</strain>
    </source>
</reference>
<evidence type="ECO:0000313" key="4">
    <source>
        <dbReference type="Proteomes" id="UP000051445"/>
    </source>
</evidence>
<gene>
    <name evidence="3" type="ORF">FD27_GL000082</name>
</gene>
<dbReference type="InterPro" id="IPR050273">
    <property type="entry name" value="GppA/Ppx_hydrolase"/>
</dbReference>
<organism evidence="3 4">
    <name type="scientific">Limosilactobacillus frumenti DSM 13145</name>
    <dbReference type="NCBI Taxonomy" id="1423746"/>
    <lineage>
        <taxon>Bacteria</taxon>
        <taxon>Bacillati</taxon>
        <taxon>Bacillota</taxon>
        <taxon>Bacilli</taxon>
        <taxon>Lactobacillales</taxon>
        <taxon>Lactobacillaceae</taxon>
        <taxon>Limosilactobacillus</taxon>
    </lineage>
</organism>
<dbReference type="Proteomes" id="UP000051445">
    <property type="component" value="Unassembled WGS sequence"/>
</dbReference>
<dbReference type="PATRIC" id="fig|1423746.3.peg.84"/>
<sequence length="506" mass="58251">MIKMKNDMIAVIYLQPDQVRMRIVERPDFKIINNVQSGSFQIDTNGPTANYMANMEAIVDNIEGFKELARDYQVKNILFYGAREDLDEVTASYVRDQLEVRTGLTIEWLNNNQLMAELMSHIMTTLPDFKKMSKHCLYLLSIGLDSTTLAFFHHDQFEASWEIDLGGAHIHQLVERLNQTTTNPNEIIQDYINSKLEYLEPELKRHKKTVLLIQNSATLNARYIPKHEHLAKLPRDQFQDTLKHMLLTSDNYLQRYLGVNQQFPYALPNYLVIARMARIIAPQSIYVTDLSTMGGLSTGIAVDNTDDQQKRDNMIRTSADNMARRYGVDPSHSDFVTRFALQLFDQLKPIHRLNNHYRLLLEIAAKIDDIGNFINQEGHYRHSAYILEANPLIGLSDQDNRIIAEVARYHSAEVPTVSQSHYRHLDDDLQLPVAKLAAILRLVDALDDSRQQKISQLRLKLKGQRLVIKATANDDLVLEKWSFSKKSQLFTDVFGITPVLKEKEGR</sequence>
<dbReference type="Gene3D" id="1.10.3210.10">
    <property type="entry name" value="Hypothetical protein af1432"/>
    <property type="match status" value="1"/>
</dbReference>
<dbReference type="EMBL" id="AZER01000008">
    <property type="protein sequence ID" value="KRL28381.1"/>
    <property type="molecule type" value="Genomic_DNA"/>
</dbReference>
<dbReference type="Pfam" id="PF21447">
    <property type="entry name" value="Ppx-GppA_III"/>
    <property type="match status" value="1"/>
</dbReference>